<dbReference type="InterPro" id="IPR001647">
    <property type="entry name" value="HTH_TetR"/>
</dbReference>
<dbReference type="PRINTS" id="PR00455">
    <property type="entry name" value="HTHTETR"/>
</dbReference>
<sequence length="195" mass="22593">MGAKGDKKFEEIIEVAVKEFTECGYENTTMQNIAQKAGLSKGGLYHHFSSKAEILLVLNATIINSIKEICDRIDLRPTAEEGLNRFIEEYISFWLTKPDELQLYFITFNYAYKDQRIVELYSSSNEYLRSKISLAFEKMNIRFEIQNSQKSELIDAKARSLALMSCLDGYLGNLLFDTQIEPDRMIKEIQRIFVK</sequence>
<dbReference type="PROSITE" id="PS50977">
    <property type="entry name" value="HTH_TETR_2"/>
    <property type="match status" value="1"/>
</dbReference>
<dbReference type="InterPro" id="IPR009057">
    <property type="entry name" value="Homeodomain-like_sf"/>
</dbReference>
<organism evidence="3">
    <name type="scientific">bioreactor metagenome</name>
    <dbReference type="NCBI Taxonomy" id="1076179"/>
    <lineage>
        <taxon>unclassified sequences</taxon>
        <taxon>metagenomes</taxon>
        <taxon>ecological metagenomes</taxon>
    </lineage>
</organism>
<dbReference type="PANTHER" id="PTHR43479:SF11">
    <property type="entry name" value="ACREF_ENVCD OPERON REPRESSOR-RELATED"/>
    <property type="match status" value="1"/>
</dbReference>
<feature type="domain" description="HTH tetR-type" evidence="2">
    <location>
        <begin position="6"/>
        <end position="66"/>
    </location>
</feature>
<dbReference type="AlphaFoldDB" id="A0A644Y9E7"/>
<dbReference type="EMBL" id="VSSQ01004451">
    <property type="protein sequence ID" value="MPM25252.1"/>
    <property type="molecule type" value="Genomic_DNA"/>
</dbReference>
<dbReference type="Pfam" id="PF00440">
    <property type="entry name" value="TetR_N"/>
    <property type="match status" value="1"/>
</dbReference>
<keyword evidence="1" id="KW-0238">DNA-binding</keyword>
<evidence type="ECO:0000259" key="2">
    <source>
        <dbReference type="PROSITE" id="PS50977"/>
    </source>
</evidence>
<evidence type="ECO:0000313" key="3">
    <source>
        <dbReference type="EMBL" id="MPM25252.1"/>
    </source>
</evidence>
<gene>
    <name evidence="3" type="ORF">SDC9_71742</name>
</gene>
<dbReference type="PROSITE" id="PS01081">
    <property type="entry name" value="HTH_TETR_1"/>
    <property type="match status" value="1"/>
</dbReference>
<protein>
    <recommendedName>
        <fullName evidence="2">HTH tetR-type domain-containing protein</fullName>
    </recommendedName>
</protein>
<dbReference type="PANTHER" id="PTHR43479">
    <property type="entry name" value="ACREF/ENVCD OPERON REPRESSOR-RELATED"/>
    <property type="match status" value="1"/>
</dbReference>
<reference evidence="3" key="1">
    <citation type="submission" date="2019-08" db="EMBL/GenBank/DDBJ databases">
        <authorList>
            <person name="Kucharzyk K."/>
            <person name="Murdoch R.W."/>
            <person name="Higgins S."/>
            <person name="Loffler F."/>
        </authorList>
    </citation>
    <scope>NUCLEOTIDE SEQUENCE</scope>
</reference>
<dbReference type="InterPro" id="IPR023772">
    <property type="entry name" value="DNA-bd_HTH_TetR-type_CS"/>
</dbReference>
<dbReference type="GO" id="GO:0003677">
    <property type="term" value="F:DNA binding"/>
    <property type="evidence" value="ECO:0007669"/>
    <property type="project" value="UniProtKB-KW"/>
</dbReference>
<dbReference type="InterPro" id="IPR050624">
    <property type="entry name" value="HTH-type_Tx_Regulator"/>
</dbReference>
<name>A0A644Y9E7_9ZZZZ</name>
<dbReference type="SUPFAM" id="SSF46689">
    <property type="entry name" value="Homeodomain-like"/>
    <property type="match status" value="1"/>
</dbReference>
<accession>A0A644Y9E7</accession>
<proteinExistence type="predicted"/>
<dbReference type="Gene3D" id="1.10.357.10">
    <property type="entry name" value="Tetracycline Repressor, domain 2"/>
    <property type="match status" value="1"/>
</dbReference>
<comment type="caution">
    <text evidence="3">The sequence shown here is derived from an EMBL/GenBank/DDBJ whole genome shotgun (WGS) entry which is preliminary data.</text>
</comment>
<evidence type="ECO:0000256" key="1">
    <source>
        <dbReference type="ARBA" id="ARBA00023125"/>
    </source>
</evidence>